<comment type="caution">
    <text evidence="2">The sequence shown here is derived from an EMBL/GenBank/DDBJ whole genome shotgun (WGS) entry which is preliminary data.</text>
</comment>
<dbReference type="AlphaFoldDB" id="A0A179VE58"/>
<protein>
    <recommendedName>
        <fullName evidence="4">ADP ribosyltransferase domain-containing protein</fullName>
    </recommendedName>
</protein>
<reference evidence="2 3" key="1">
    <citation type="submission" date="2016-01" db="EMBL/GenBank/DDBJ databases">
        <title>Mycobacterium immunogenum strain CD11_6 genome sequencing and assembly.</title>
        <authorList>
            <person name="Kaur G."/>
            <person name="Nair G.R."/>
            <person name="Mayilraj S."/>
        </authorList>
    </citation>
    <scope>NUCLEOTIDE SEQUENCE [LARGE SCALE GENOMIC DNA]</scope>
    <source>
        <strain evidence="2 3">CD11-6</strain>
    </source>
</reference>
<dbReference type="EMBL" id="LQYE01000007">
    <property type="protein sequence ID" value="OAT69301.1"/>
    <property type="molecule type" value="Genomic_DNA"/>
</dbReference>
<accession>A0A179VE58</accession>
<feature type="region of interest" description="Disordered" evidence="1">
    <location>
        <begin position="1"/>
        <end position="21"/>
    </location>
</feature>
<name>A0A179VE58_9MYCO</name>
<evidence type="ECO:0000313" key="2">
    <source>
        <dbReference type="EMBL" id="OAT69301.1"/>
    </source>
</evidence>
<proteinExistence type="predicted"/>
<evidence type="ECO:0008006" key="4">
    <source>
        <dbReference type="Google" id="ProtNLM"/>
    </source>
</evidence>
<dbReference type="Gene3D" id="3.90.176.10">
    <property type="entry name" value="Toxin ADP-ribosyltransferase, Chain A, domain 1"/>
    <property type="match status" value="1"/>
</dbReference>
<sequence>MGAKTSRPNREPPVVVDVEGGTMSSRDVKVARELSAEVMSDREFRRLADRIADEARDLDTNLTRAARDRDRATPRDRSYVASTRLQEALPERGEFRHALSGRQRKIRSATKNKVISAAPASQHQAVRTMLTDEDPREWSRINRALHNAAGDVQQLPARDRAVVQRLDRAIQSYERRNDRTHRVYVSVELPDTQRDIRGLRDIPMNLRPGTSGTFDQFTITRHNLHETPGHDSDRHLLFEIATNRGMYLGRSDSIEDTTHILPRGLRWEVRSAEYVTYQTPAGGYGERIVLQLKEQ</sequence>
<gene>
    <name evidence="2" type="ORF">AWB85_21275</name>
</gene>
<evidence type="ECO:0000256" key="1">
    <source>
        <dbReference type="SAM" id="MobiDB-lite"/>
    </source>
</evidence>
<organism evidence="2 3">
    <name type="scientific">Mycobacteroides immunogenum</name>
    <dbReference type="NCBI Taxonomy" id="83262"/>
    <lineage>
        <taxon>Bacteria</taxon>
        <taxon>Bacillati</taxon>
        <taxon>Actinomycetota</taxon>
        <taxon>Actinomycetes</taxon>
        <taxon>Mycobacteriales</taxon>
        <taxon>Mycobacteriaceae</taxon>
        <taxon>Mycobacteroides</taxon>
    </lineage>
</organism>
<evidence type="ECO:0000313" key="3">
    <source>
        <dbReference type="Proteomes" id="UP000186919"/>
    </source>
</evidence>
<dbReference type="Proteomes" id="UP000186919">
    <property type="component" value="Unassembled WGS sequence"/>
</dbReference>